<dbReference type="EMBL" id="LT906479">
    <property type="protein sequence ID" value="SNV99641.1"/>
    <property type="molecule type" value="Genomic_DNA"/>
</dbReference>
<accession>A0A240BUY6</accession>
<protein>
    <submittedName>
        <fullName evidence="1">Putative aminoacrylate peracid reductase RutC</fullName>
        <ecNumber evidence="1">1.-.-.-</ecNumber>
    </submittedName>
</protein>
<gene>
    <name evidence="1" type="primary">rutC_2</name>
    <name evidence="1" type="ORF">SAMEA4384070_01979</name>
</gene>
<dbReference type="CDD" id="cd00448">
    <property type="entry name" value="YjgF_YER057c_UK114_family"/>
    <property type="match status" value="1"/>
</dbReference>
<evidence type="ECO:0000313" key="2">
    <source>
        <dbReference type="Proteomes" id="UP000215134"/>
    </source>
</evidence>
<dbReference type="Proteomes" id="UP000215134">
    <property type="component" value="Chromosome 1"/>
</dbReference>
<organism evidence="1 2">
    <name type="scientific">Serratia ficaria</name>
    <dbReference type="NCBI Taxonomy" id="61651"/>
    <lineage>
        <taxon>Bacteria</taxon>
        <taxon>Pseudomonadati</taxon>
        <taxon>Pseudomonadota</taxon>
        <taxon>Gammaproteobacteria</taxon>
        <taxon>Enterobacterales</taxon>
        <taxon>Yersiniaceae</taxon>
        <taxon>Serratia</taxon>
    </lineage>
</organism>
<keyword evidence="1" id="KW-0560">Oxidoreductase</keyword>
<dbReference type="PANTHER" id="PTHR11803:SF39">
    <property type="entry name" value="2-IMINOBUTANOATE_2-IMINOPROPANOATE DEAMINASE"/>
    <property type="match status" value="1"/>
</dbReference>
<dbReference type="SUPFAM" id="SSF55298">
    <property type="entry name" value="YjgF-like"/>
    <property type="match status" value="1"/>
</dbReference>
<dbReference type="PANTHER" id="PTHR11803">
    <property type="entry name" value="2-IMINOBUTANOATE/2-IMINOPROPANOATE DEAMINASE RIDA"/>
    <property type="match status" value="1"/>
</dbReference>
<dbReference type="InterPro" id="IPR006175">
    <property type="entry name" value="YjgF/YER057c/UK114"/>
</dbReference>
<evidence type="ECO:0000313" key="1">
    <source>
        <dbReference type="EMBL" id="SNV99641.1"/>
    </source>
</evidence>
<reference evidence="1 2" key="1">
    <citation type="submission" date="2017-06" db="EMBL/GenBank/DDBJ databases">
        <authorList>
            <consortium name="Pathogen Informatics"/>
        </authorList>
    </citation>
    <scope>NUCLEOTIDE SEQUENCE [LARGE SCALE GENOMIC DNA]</scope>
    <source>
        <strain evidence="1 2">NCTC12148</strain>
    </source>
</reference>
<dbReference type="KEGG" id="sfj:SAMEA4384070_1979"/>
<dbReference type="Gene3D" id="3.30.1330.40">
    <property type="entry name" value="RutC-like"/>
    <property type="match status" value="1"/>
</dbReference>
<keyword evidence="2" id="KW-1185">Reference proteome</keyword>
<dbReference type="GO" id="GO:0016491">
    <property type="term" value="F:oxidoreductase activity"/>
    <property type="evidence" value="ECO:0007669"/>
    <property type="project" value="UniProtKB-KW"/>
</dbReference>
<dbReference type="EC" id="1.-.-.-" evidence="1"/>
<dbReference type="AlphaFoldDB" id="A0A240BUY6"/>
<dbReference type="RefSeq" id="WP_061799028.1">
    <property type="nucleotide sequence ID" value="NZ_CABITV010000002.1"/>
</dbReference>
<name>A0A240BUY6_SERFI</name>
<dbReference type="Pfam" id="PF01042">
    <property type="entry name" value="Ribonuc_L-PSP"/>
    <property type="match status" value="1"/>
</dbReference>
<dbReference type="InterPro" id="IPR035959">
    <property type="entry name" value="RutC-like_sf"/>
</dbReference>
<sequence length="134" mass="14451">MANIIRHYDHGVEWEEGNGVTQGYCVNGVLYISGQFSHDMQGGFVGAGDIDAQTRQTLDNLDRVLAGHGADRSNLACVEIYLTDVPAHFARCVALFRDYVGDHRPAGTLIGVTGLASPEQLVEISAVAHLNRSV</sequence>
<dbReference type="GeneID" id="75027143"/>
<dbReference type="GO" id="GO:0019239">
    <property type="term" value="F:deaminase activity"/>
    <property type="evidence" value="ECO:0007669"/>
    <property type="project" value="TreeGrafter"/>
</dbReference>
<dbReference type="STRING" id="1411141.GCA_001590885_03599"/>
<dbReference type="GO" id="GO:0005829">
    <property type="term" value="C:cytosol"/>
    <property type="evidence" value="ECO:0007669"/>
    <property type="project" value="TreeGrafter"/>
</dbReference>
<dbReference type="OrthoDB" id="9808943at2"/>
<proteinExistence type="predicted"/>